<dbReference type="PANTHER" id="PTHR24409:SF295">
    <property type="entry name" value="AZ2-RELATED"/>
    <property type="match status" value="1"/>
</dbReference>
<protein>
    <recommendedName>
        <fullName evidence="7">C2H2-type domain-containing protein</fullName>
    </recommendedName>
</protein>
<evidence type="ECO:0000256" key="4">
    <source>
        <dbReference type="ARBA" id="ARBA00022833"/>
    </source>
</evidence>
<dbReference type="PROSITE" id="PS00028">
    <property type="entry name" value="ZINC_FINGER_C2H2_1"/>
    <property type="match status" value="1"/>
</dbReference>
<evidence type="ECO:0000256" key="6">
    <source>
        <dbReference type="SAM" id="MobiDB-lite"/>
    </source>
</evidence>
<keyword evidence="3 5" id="KW-0863">Zinc-finger</keyword>
<proteinExistence type="predicted"/>
<accession>A0A8H4R4K1</accession>
<keyword evidence="4" id="KW-0862">Zinc</keyword>
<comment type="caution">
    <text evidence="8">The sequence shown here is derived from an EMBL/GenBank/DDBJ whole genome shotgun (WGS) entry which is preliminary data.</text>
</comment>
<evidence type="ECO:0000313" key="8">
    <source>
        <dbReference type="EMBL" id="KAF4622045.1"/>
    </source>
</evidence>
<dbReference type="GO" id="GO:0005634">
    <property type="term" value="C:nucleus"/>
    <property type="evidence" value="ECO:0007669"/>
    <property type="project" value="TreeGrafter"/>
</dbReference>
<dbReference type="GO" id="GO:0000981">
    <property type="term" value="F:DNA-binding transcription factor activity, RNA polymerase II-specific"/>
    <property type="evidence" value="ECO:0007669"/>
    <property type="project" value="TreeGrafter"/>
</dbReference>
<dbReference type="EMBL" id="JAACJL010000002">
    <property type="protein sequence ID" value="KAF4622045.1"/>
    <property type="molecule type" value="Genomic_DNA"/>
</dbReference>
<keyword evidence="1" id="KW-0479">Metal-binding</keyword>
<gene>
    <name evidence="8" type="ORF">D9613_009158</name>
</gene>
<feature type="compositionally biased region" description="Low complexity" evidence="6">
    <location>
        <begin position="250"/>
        <end position="263"/>
    </location>
</feature>
<evidence type="ECO:0000256" key="2">
    <source>
        <dbReference type="ARBA" id="ARBA00022737"/>
    </source>
</evidence>
<dbReference type="Gene3D" id="3.30.160.60">
    <property type="entry name" value="Classic Zinc Finger"/>
    <property type="match status" value="1"/>
</dbReference>
<evidence type="ECO:0000313" key="9">
    <source>
        <dbReference type="Proteomes" id="UP000521872"/>
    </source>
</evidence>
<evidence type="ECO:0000256" key="5">
    <source>
        <dbReference type="PROSITE-ProRule" id="PRU00042"/>
    </source>
</evidence>
<evidence type="ECO:0000256" key="1">
    <source>
        <dbReference type="ARBA" id="ARBA00022723"/>
    </source>
</evidence>
<dbReference type="PROSITE" id="PS50157">
    <property type="entry name" value="ZINC_FINGER_C2H2_2"/>
    <property type="match status" value="2"/>
</dbReference>
<dbReference type="SMART" id="SM00355">
    <property type="entry name" value="ZnF_C2H2"/>
    <property type="match status" value="3"/>
</dbReference>
<feature type="region of interest" description="Disordered" evidence="6">
    <location>
        <begin position="272"/>
        <end position="291"/>
    </location>
</feature>
<dbReference type="GO" id="GO:0000977">
    <property type="term" value="F:RNA polymerase II transcription regulatory region sequence-specific DNA binding"/>
    <property type="evidence" value="ECO:0007669"/>
    <property type="project" value="TreeGrafter"/>
</dbReference>
<sequence>MAFRDPGSPFQIRRPGFPLSRALASRSAHFWKFSLFRRHSPTEPLYRMSPVKTLKLSISSTRNSPYDMTYYASRSAKAPFIATQSSSSSFDPQYLDPELVSWDGPFDTHLPLTQWMETLPQYSGGDFYDSSQCPPSFTTPKLQNASLYGNSSDDNMLGWSYDGTTGYDFTSQPLPHPSSAFNPSVSVVSCSPRSDASGVSLSPQPNMYEYANAFNFNDYTSPLPTQFSNSPSSSSTWSQTHRLSIDQSRRTSMSHSPSTSCSSLEVFETKPMISSSSRSGSPSKPEVDPQQQRRRFPCVIIGCERRFTSQYTLKVHMEAHKPKPRSSFPCTLGCSERFSRQHDRLRHEVAKHGKVCEFLCDDCGRFFSTQKTLGNHKCPVAQGGTRWVSN</sequence>
<dbReference type="GO" id="GO:0008270">
    <property type="term" value="F:zinc ion binding"/>
    <property type="evidence" value="ECO:0007669"/>
    <property type="project" value="UniProtKB-KW"/>
</dbReference>
<feature type="compositionally biased region" description="Low complexity" evidence="6">
    <location>
        <begin position="274"/>
        <end position="283"/>
    </location>
</feature>
<feature type="region of interest" description="Disordered" evidence="6">
    <location>
        <begin position="225"/>
        <end position="264"/>
    </location>
</feature>
<evidence type="ECO:0000259" key="7">
    <source>
        <dbReference type="PROSITE" id="PS50157"/>
    </source>
</evidence>
<dbReference type="AlphaFoldDB" id="A0A8H4R4K1"/>
<feature type="compositionally biased region" description="Low complexity" evidence="6">
    <location>
        <begin position="228"/>
        <end position="238"/>
    </location>
</feature>
<dbReference type="Proteomes" id="UP000521872">
    <property type="component" value="Unassembled WGS sequence"/>
</dbReference>
<organism evidence="8 9">
    <name type="scientific">Agrocybe pediades</name>
    <dbReference type="NCBI Taxonomy" id="84607"/>
    <lineage>
        <taxon>Eukaryota</taxon>
        <taxon>Fungi</taxon>
        <taxon>Dikarya</taxon>
        <taxon>Basidiomycota</taxon>
        <taxon>Agaricomycotina</taxon>
        <taxon>Agaricomycetes</taxon>
        <taxon>Agaricomycetidae</taxon>
        <taxon>Agaricales</taxon>
        <taxon>Agaricineae</taxon>
        <taxon>Strophariaceae</taxon>
        <taxon>Agrocybe</taxon>
    </lineage>
</organism>
<name>A0A8H4R4K1_9AGAR</name>
<feature type="domain" description="C2H2-type" evidence="7">
    <location>
        <begin position="358"/>
        <end position="387"/>
    </location>
</feature>
<keyword evidence="9" id="KW-1185">Reference proteome</keyword>
<feature type="domain" description="C2H2-type" evidence="7">
    <location>
        <begin position="296"/>
        <end position="325"/>
    </location>
</feature>
<reference evidence="8 9" key="1">
    <citation type="submission" date="2019-12" db="EMBL/GenBank/DDBJ databases">
        <authorList>
            <person name="Floudas D."/>
            <person name="Bentzer J."/>
            <person name="Ahren D."/>
            <person name="Johansson T."/>
            <person name="Persson P."/>
            <person name="Tunlid A."/>
        </authorList>
    </citation>
    <scope>NUCLEOTIDE SEQUENCE [LARGE SCALE GENOMIC DNA]</scope>
    <source>
        <strain evidence="8 9">CBS 102.39</strain>
    </source>
</reference>
<dbReference type="Pfam" id="PF00096">
    <property type="entry name" value="zf-C2H2"/>
    <property type="match status" value="1"/>
</dbReference>
<dbReference type="PANTHER" id="PTHR24409">
    <property type="entry name" value="ZINC FINGER PROTEIN 142"/>
    <property type="match status" value="1"/>
</dbReference>
<keyword evidence="2" id="KW-0677">Repeat</keyword>
<evidence type="ECO:0000256" key="3">
    <source>
        <dbReference type="ARBA" id="ARBA00022771"/>
    </source>
</evidence>
<dbReference type="InterPro" id="IPR013087">
    <property type="entry name" value="Znf_C2H2_type"/>
</dbReference>